<feature type="domain" description="RING-type" evidence="3">
    <location>
        <begin position="374"/>
        <end position="407"/>
    </location>
</feature>
<dbReference type="GO" id="GO:0008270">
    <property type="term" value="F:zinc ion binding"/>
    <property type="evidence" value="ECO:0007669"/>
    <property type="project" value="UniProtKB-KW"/>
</dbReference>
<gene>
    <name evidence="4" type="ORF">FH972_002920</name>
</gene>
<sequence length="418" mass="46518">MGNGESTYDDSQSHPPYAGSSTDTPYQHMHQTTSIADDSHYDMQIHPPSYAGSSTDTHHRHEQKSTCISDHFTSLDQVISALREAGLESSNLILGIDFTKSNEWTGKYSFKRKSLHAIGSTPNPYEQAISIIGRTLSPFDEDNLIPCFGFGDATTHEQYVFSFYPDHRYCNGFEEALERYRTIVPYLNLSGPTSFAPIINAAIDIVERSNGQYHVLVIVADGQVTRSPDTPPGRLSPQEQLTVDSIVDASHYPLSIILVGVGDGPWDAMKQFDDNIPHRSFDNFQFVNFTKIMSEDTEASKKETAFALAALMEIPFQYRATQNFVITESIDSRLRTTPRPPPQQVIDHDNAVKSVPHVMNVTTTEPTAPVDLVCPICLENRKDMAFGCGHTTCKDCGGNLSLCPICRDPITTRLRLFT</sequence>
<evidence type="ECO:0000256" key="2">
    <source>
        <dbReference type="SAM" id="MobiDB-lite"/>
    </source>
</evidence>
<dbReference type="Pfam" id="PF07002">
    <property type="entry name" value="Copine"/>
    <property type="match status" value="1"/>
</dbReference>
<dbReference type="PANTHER" id="PTHR45751">
    <property type="entry name" value="COPINE FAMILY PROTEIN 1"/>
    <property type="match status" value="1"/>
</dbReference>
<dbReference type="OrthoDB" id="5855668at2759"/>
<keyword evidence="1" id="KW-0479">Metal-binding</keyword>
<dbReference type="SUPFAM" id="SSF57850">
    <property type="entry name" value="RING/U-box"/>
    <property type="match status" value="1"/>
</dbReference>
<dbReference type="InterPro" id="IPR002035">
    <property type="entry name" value="VWF_A"/>
</dbReference>
<evidence type="ECO:0000313" key="4">
    <source>
        <dbReference type="EMBL" id="KAE7998368.1"/>
    </source>
</evidence>
<dbReference type="InterPro" id="IPR036465">
    <property type="entry name" value="vWFA_dom_sf"/>
</dbReference>
<dbReference type="PROSITE" id="PS50089">
    <property type="entry name" value="ZF_RING_2"/>
    <property type="match status" value="1"/>
</dbReference>
<proteinExistence type="predicted"/>
<feature type="compositionally biased region" description="Polar residues" evidence="2">
    <location>
        <begin position="1"/>
        <end position="36"/>
    </location>
</feature>
<dbReference type="InterPro" id="IPR001841">
    <property type="entry name" value="Znf_RING"/>
</dbReference>
<keyword evidence="1" id="KW-0863">Zinc-finger</keyword>
<protein>
    <recommendedName>
        <fullName evidence="3">RING-type domain-containing protein</fullName>
    </recommendedName>
</protein>
<dbReference type="PANTHER" id="PTHR45751:SF11">
    <property type="entry name" value="COPINE FAMILY PROTEIN 2"/>
    <property type="match status" value="1"/>
</dbReference>
<dbReference type="GO" id="GO:0004842">
    <property type="term" value="F:ubiquitin-protein transferase activity"/>
    <property type="evidence" value="ECO:0007669"/>
    <property type="project" value="TreeGrafter"/>
</dbReference>
<dbReference type="GO" id="GO:0016567">
    <property type="term" value="P:protein ubiquitination"/>
    <property type="evidence" value="ECO:0007669"/>
    <property type="project" value="TreeGrafter"/>
</dbReference>
<dbReference type="GO" id="GO:0005634">
    <property type="term" value="C:nucleus"/>
    <property type="evidence" value="ECO:0007669"/>
    <property type="project" value="TreeGrafter"/>
</dbReference>
<keyword evidence="5" id="KW-1185">Reference proteome</keyword>
<dbReference type="Gene3D" id="3.30.40.10">
    <property type="entry name" value="Zinc/RING finger domain, C3HC4 (zinc finger)"/>
    <property type="match status" value="1"/>
</dbReference>
<dbReference type="CDD" id="cd01459">
    <property type="entry name" value="vWA_copine_like"/>
    <property type="match status" value="1"/>
</dbReference>
<dbReference type="AlphaFoldDB" id="A0A5N6QGC3"/>
<keyword evidence="1" id="KW-0862">Zinc</keyword>
<feature type="region of interest" description="Disordered" evidence="2">
    <location>
        <begin position="1"/>
        <end position="65"/>
    </location>
</feature>
<evidence type="ECO:0000313" key="5">
    <source>
        <dbReference type="Proteomes" id="UP000327013"/>
    </source>
</evidence>
<organism evidence="4 5">
    <name type="scientific">Carpinus fangiana</name>
    <dbReference type="NCBI Taxonomy" id="176857"/>
    <lineage>
        <taxon>Eukaryota</taxon>
        <taxon>Viridiplantae</taxon>
        <taxon>Streptophyta</taxon>
        <taxon>Embryophyta</taxon>
        <taxon>Tracheophyta</taxon>
        <taxon>Spermatophyta</taxon>
        <taxon>Magnoliopsida</taxon>
        <taxon>eudicotyledons</taxon>
        <taxon>Gunneridae</taxon>
        <taxon>Pentapetalae</taxon>
        <taxon>rosids</taxon>
        <taxon>fabids</taxon>
        <taxon>Fagales</taxon>
        <taxon>Betulaceae</taxon>
        <taxon>Carpinus</taxon>
    </lineage>
</organism>
<dbReference type="InterPro" id="IPR052079">
    <property type="entry name" value="E3_ligase/Copine_domain"/>
</dbReference>
<evidence type="ECO:0000256" key="1">
    <source>
        <dbReference type="PROSITE-ProRule" id="PRU00175"/>
    </source>
</evidence>
<dbReference type="Proteomes" id="UP000327013">
    <property type="component" value="Chromosome 1"/>
</dbReference>
<dbReference type="SMART" id="SM00184">
    <property type="entry name" value="RING"/>
    <property type="match status" value="1"/>
</dbReference>
<dbReference type="Pfam" id="PF13920">
    <property type="entry name" value="zf-C3HC4_3"/>
    <property type="match status" value="1"/>
</dbReference>
<dbReference type="SUPFAM" id="SSF53300">
    <property type="entry name" value="vWA-like"/>
    <property type="match status" value="1"/>
</dbReference>
<accession>A0A5N6QGC3</accession>
<evidence type="ECO:0000259" key="3">
    <source>
        <dbReference type="PROSITE" id="PS50089"/>
    </source>
</evidence>
<dbReference type="SMART" id="SM00327">
    <property type="entry name" value="VWA"/>
    <property type="match status" value="1"/>
</dbReference>
<dbReference type="InterPro" id="IPR010734">
    <property type="entry name" value="Copine_C"/>
</dbReference>
<dbReference type="EMBL" id="CM017321">
    <property type="protein sequence ID" value="KAE7998368.1"/>
    <property type="molecule type" value="Genomic_DNA"/>
</dbReference>
<reference evidence="4 5" key="1">
    <citation type="submission" date="2019-06" db="EMBL/GenBank/DDBJ databases">
        <title>A chromosomal-level reference genome of Carpinus fangiana (Coryloideae, Betulaceae).</title>
        <authorList>
            <person name="Yang X."/>
            <person name="Wang Z."/>
            <person name="Zhang L."/>
            <person name="Hao G."/>
            <person name="Liu J."/>
            <person name="Yang Y."/>
        </authorList>
    </citation>
    <scope>NUCLEOTIDE SEQUENCE [LARGE SCALE GENOMIC DNA]</scope>
    <source>
        <strain evidence="4">Cfa_2016G</strain>
        <tissue evidence="4">Leaf</tissue>
    </source>
</reference>
<name>A0A5N6QGC3_9ROSI</name>
<dbReference type="InterPro" id="IPR013083">
    <property type="entry name" value="Znf_RING/FYVE/PHD"/>
</dbReference>